<evidence type="ECO:0000313" key="3">
    <source>
        <dbReference type="Proteomes" id="UP000070133"/>
    </source>
</evidence>
<comment type="caution">
    <text evidence="2">The sequence shown here is derived from an EMBL/GenBank/DDBJ whole genome shotgun (WGS) entry which is preliminary data.</text>
</comment>
<feature type="compositionally biased region" description="Low complexity" evidence="1">
    <location>
        <begin position="20"/>
        <end position="29"/>
    </location>
</feature>
<dbReference type="OrthoDB" id="10561381at2759"/>
<protein>
    <submittedName>
        <fullName evidence="2">Uncharacterized protein</fullName>
    </submittedName>
</protein>
<proteinExistence type="predicted"/>
<dbReference type="Proteomes" id="UP000070133">
    <property type="component" value="Unassembled WGS sequence"/>
</dbReference>
<organism evidence="2 3">
    <name type="scientific">Pseudocercospora eumusae</name>
    <dbReference type="NCBI Taxonomy" id="321146"/>
    <lineage>
        <taxon>Eukaryota</taxon>
        <taxon>Fungi</taxon>
        <taxon>Dikarya</taxon>
        <taxon>Ascomycota</taxon>
        <taxon>Pezizomycotina</taxon>
        <taxon>Dothideomycetes</taxon>
        <taxon>Dothideomycetidae</taxon>
        <taxon>Mycosphaerellales</taxon>
        <taxon>Mycosphaerellaceae</taxon>
        <taxon>Pseudocercospora</taxon>
    </lineage>
</organism>
<feature type="region of interest" description="Disordered" evidence="1">
    <location>
        <begin position="320"/>
        <end position="339"/>
    </location>
</feature>
<name>A0A139H4M5_9PEZI</name>
<dbReference type="AlphaFoldDB" id="A0A139H4M5"/>
<sequence length="339" mass="38142">MPPLRRIRVTHDSGEEEDSTTTTSSSSPETYTLSFASLTISQLQSPSKPKFRFRASEKALVAQHMLTHAYTDKLPPSALNIFLDLAMVQIPVPRDQGLHVIEMCLQGLEGLVTGVVKTLEGNGLMCHSPSRKNVGSWVVDVSEELMEWGVRKGGWDVVSVKLPVSSPKSLARQARDRGSGYVRMENRAASLSTWTELRREAMDFFARQQISPIPATPQQQQQQQLQPLGQARSFYTPSTYTTIPLRDRINQKRCYGVFLNYVRRTQQALAEGQEAGREVLNSVVKSVAWNQQGLEFVRGNDYVQWQFKMCKDGLLIQEDFGGKDDEEEEADGEENAKEE</sequence>
<feature type="region of interest" description="Disordered" evidence="1">
    <location>
        <begin position="1"/>
        <end position="29"/>
    </location>
</feature>
<keyword evidence="3" id="KW-1185">Reference proteome</keyword>
<evidence type="ECO:0000313" key="2">
    <source>
        <dbReference type="EMBL" id="KXS97403.1"/>
    </source>
</evidence>
<accession>A0A139H4M5</accession>
<reference evidence="2 3" key="1">
    <citation type="submission" date="2015-07" db="EMBL/GenBank/DDBJ databases">
        <title>Comparative genomics of the Sigatoka disease complex on banana suggests a link between parallel evolutionary changes in Pseudocercospora fijiensis and Pseudocercospora eumusae and increased virulence on the banana host.</title>
        <authorList>
            <person name="Chang T.-C."/>
            <person name="Salvucci A."/>
            <person name="Crous P.W."/>
            <person name="Stergiopoulos I."/>
        </authorList>
    </citation>
    <scope>NUCLEOTIDE SEQUENCE [LARGE SCALE GENOMIC DNA]</scope>
    <source>
        <strain evidence="2 3">CBS 114824</strain>
    </source>
</reference>
<gene>
    <name evidence="2" type="ORF">AC578_6816</name>
</gene>
<feature type="compositionally biased region" description="Acidic residues" evidence="1">
    <location>
        <begin position="324"/>
        <end position="333"/>
    </location>
</feature>
<evidence type="ECO:0000256" key="1">
    <source>
        <dbReference type="SAM" id="MobiDB-lite"/>
    </source>
</evidence>
<dbReference type="EMBL" id="LFZN01000144">
    <property type="protein sequence ID" value="KXS97403.1"/>
    <property type="molecule type" value="Genomic_DNA"/>
</dbReference>